<organism evidence="2 3">
    <name type="scientific">Datura stramonium</name>
    <name type="common">Jimsonweed</name>
    <name type="synonym">Common thornapple</name>
    <dbReference type="NCBI Taxonomy" id="4076"/>
    <lineage>
        <taxon>Eukaryota</taxon>
        <taxon>Viridiplantae</taxon>
        <taxon>Streptophyta</taxon>
        <taxon>Embryophyta</taxon>
        <taxon>Tracheophyta</taxon>
        <taxon>Spermatophyta</taxon>
        <taxon>Magnoliopsida</taxon>
        <taxon>eudicotyledons</taxon>
        <taxon>Gunneridae</taxon>
        <taxon>Pentapetalae</taxon>
        <taxon>asterids</taxon>
        <taxon>lamiids</taxon>
        <taxon>Solanales</taxon>
        <taxon>Solanaceae</taxon>
        <taxon>Solanoideae</taxon>
        <taxon>Datureae</taxon>
        <taxon>Datura</taxon>
    </lineage>
</organism>
<dbReference type="Proteomes" id="UP000823775">
    <property type="component" value="Unassembled WGS sequence"/>
</dbReference>
<protein>
    <submittedName>
        <fullName evidence="2">Uncharacterized protein</fullName>
    </submittedName>
</protein>
<keyword evidence="3" id="KW-1185">Reference proteome</keyword>
<accession>A0ABS8UX06</accession>
<comment type="caution">
    <text evidence="2">The sequence shown here is derived from an EMBL/GenBank/DDBJ whole genome shotgun (WGS) entry which is preliminary data.</text>
</comment>
<evidence type="ECO:0000313" key="2">
    <source>
        <dbReference type="EMBL" id="MCD9639388.1"/>
    </source>
</evidence>
<sequence length="124" mass="13610">MAIRRDLARAEKDDAAFKEINVASYEVGDATRIDDYHHSCGGGYTPLDAGGRYTPAEVQQAQGVTEAAINKLISKRGIYPSSRISKPFTPVGVKRRRNQISRELESAKKKAAGTPKMMADQPME</sequence>
<gene>
    <name evidence="2" type="ORF">HAX54_023829</name>
</gene>
<dbReference type="EMBL" id="JACEIK010002897">
    <property type="protein sequence ID" value="MCD9639388.1"/>
    <property type="molecule type" value="Genomic_DNA"/>
</dbReference>
<proteinExistence type="predicted"/>
<evidence type="ECO:0000313" key="3">
    <source>
        <dbReference type="Proteomes" id="UP000823775"/>
    </source>
</evidence>
<reference evidence="2 3" key="1">
    <citation type="journal article" date="2021" name="BMC Genomics">
        <title>Datura genome reveals duplications of psychoactive alkaloid biosynthetic genes and high mutation rate following tissue culture.</title>
        <authorList>
            <person name="Rajewski A."/>
            <person name="Carter-House D."/>
            <person name="Stajich J."/>
            <person name="Litt A."/>
        </authorList>
    </citation>
    <scope>NUCLEOTIDE SEQUENCE [LARGE SCALE GENOMIC DNA]</scope>
    <source>
        <strain evidence="2">AR-01</strain>
    </source>
</reference>
<feature type="region of interest" description="Disordered" evidence="1">
    <location>
        <begin position="84"/>
        <end position="124"/>
    </location>
</feature>
<name>A0ABS8UX06_DATST</name>
<evidence type="ECO:0000256" key="1">
    <source>
        <dbReference type="SAM" id="MobiDB-lite"/>
    </source>
</evidence>